<evidence type="ECO:0000256" key="14">
    <source>
        <dbReference type="ARBA" id="ARBA00022989"/>
    </source>
</evidence>
<evidence type="ECO:0000256" key="6">
    <source>
        <dbReference type="ARBA" id="ARBA00022519"/>
    </source>
</evidence>
<protein>
    <recommendedName>
        <fullName evidence="19">Cytochrome c oxidase subunit III</fullName>
    </recommendedName>
</protein>
<dbReference type="InterPro" id="IPR050597">
    <property type="entry name" value="Cytochrome_c_Oxidase_Subunit"/>
</dbReference>
<dbReference type="Gene3D" id="1.10.760.10">
    <property type="entry name" value="Cytochrome c-like domain"/>
    <property type="match status" value="2"/>
</dbReference>
<evidence type="ECO:0000256" key="21">
    <source>
        <dbReference type="PIRSR" id="PIRSR000006-2"/>
    </source>
</evidence>
<evidence type="ECO:0000313" key="23">
    <source>
        <dbReference type="Proteomes" id="UP000254920"/>
    </source>
</evidence>
<feature type="binding site" description="axial binding residue" evidence="20">
    <location>
        <position position="261"/>
    </location>
    <ligand>
        <name>heme c</name>
        <dbReference type="ChEBI" id="CHEBI:61717"/>
        <label>1</label>
    </ligand>
    <ligandPart>
        <name>Fe</name>
        <dbReference type="ChEBI" id="CHEBI:18248"/>
    </ligandPart>
</feature>
<evidence type="ECO:0000256" key="3">
    <source>
        <dbReference type="ARBA" id="ARBA00006113"/>
    </source>
</evidence>
<dbReference type="Pfam" id="PF14715">
    <property type="entry name" value="FixP_N"/>
    <property type="match status" value="1"/>
</dbReference>
<dbReference type="OrthoDB" id="9811281at2"/>
<dbReference type="PANTHER" id="PTHR33751:SF1">
    <property type="entry name" value="CBB3-TYPE CYTOCHROME C OXIDASE SUBUNIT FIXP"/>
    <property type="match status" value="1"/>
</dbReference>
<keyword evidence="11" id="KW-0677">Repeat</keyword>
<dbReference type="GO" id="GO:0005886">
    <property type="term" value="C:plasma membrane"/>
    <property type="evidence" value="ECO:0007669"/>
    <property type="project" value="UniProtKB-SubCell"/>
</dbReference>
<dbReference type="GO" id="GO:0020037">
    <property type="term" value="F:heme binding"/>
    <property type="evidence" value="ECO:0007669"/>
    <property type="project" value="InterPro"/>
</dbReference>
<comment type="pathway">
    <text evidence="2">Energy metabolism; oxidative phosphorylation.</text>
</comment>
<evidence type="ECO:0000256" key="2">
    <source>
        <dbReference type="ARBA" id="ARBA00004673"/>
    </source>
</evidence>
<organism evidence="22 23">
    <name type="scientific">Campylobacter sputorum subsp. sputorum</name>
    <dbReference type="NCBI Taxonomy" id="32024"/>
    <lineage>
        <taxon>Bacteria</taxon>
        <taxon>Pseudomonadati</taxon>
        <taxon>Campylobacterota</taxon>
        <taxon>Epsilonproteobacteria</taxon>
        <taxon>Campylobacterales</taxon>
        <taxon>Campylobacteraceae</taxon>
        <taxon>Campylobacter</taxon>
    </lineage>
</organism>
<dbReference type="InterPro" id="IPR032858">
    <property type="entry name" value="CcoP_N"/>
</dbReference>
<dbReference type="InterPro" id="IPR004678">
    <property type="entry name" value="Cyt_c_oxidase_cbb3_su3"/>
</dbReference>
<dbReference type="GO" id="GO:0006119">
    <property type="term" value="P:oxidative phosphorylation"/>
    <property type="evidence" value="ECO:0007669"/>
    <property type="project" value="UniProtKB-UniPathway"/>
</dbReference>
<evidence type="ECO:0000256" key="20">
    <source>
        <dbReference type="PIRSR" id="PIRSR000006-1"/>
    </source>
</evidence>
<dbReference type="STRING" id="32024.GCA_000788295_01712"/>
<keyword evidence="16 20" id="KW-0408">Iron</keyword>
<sequence>MKWFNLEDNINLLSIIGAIAIIILTVFVVGLYMKQMKEKRPDSELSGDEWDGIGEYLNPLPLGWAVTFFALIVWAIWYFLIGYPLNSYSQIGEYNEETSIANDKFKAKFANADEKTLHAMGEGIFLVQCSACHGILGNGMDGKAMDLTMWGNEEGIVHSLIKGSKGLNYPLGEMPAGLVSEADAKAVAAYVAKEISPIKSTSASPDIIAQGKSIFDATCTACHGVDGKGMEGSSPDLSKYGSSEFVIDVLQRGKKGIIGNMPQFTDGRLNEVQKKAVGEYVLSLSK</sequence>
<evidence type="ECO:0000256" key="12">
    <source>
        <dbReference type="ARBA" id="ARBA00022781"/>
    </source>
</evidence>
<gene>
    <name evidence="22" type="primary">ccoP</name>
    <name evidence="22" type="ORF">NCTC12475_01254</name>
</gene>
<keyword evidence="23" id="KW-1185">Reference proteome</keyword>
<dbReference type="GO" id="GO:0009055">
    <property type="term" value="F:electron transfer activity"/>
    <property type="evidence" value="ECO:0007669"/>
    <property type="project" value="InterPro"/>
</dbReference>
<accession>A0A381DKB2</accession>
<comment type="cofactor">
    <cofactor evidence="21">
        <name>heme c</name>
        <dbReference type="ChEBI" id="CHEBI:61717"/>
    </cofactor>
    <text evidence="21">Binds 2 heme C groups per subunit.</text>
</comment>
<feature type="binding site" description="axial binding residue" evidence="20">
    <location>
        <position position="223"/>
    </location>
    <ligand>
        <name>heme c</name>
        <dbReference type="ChEBI" id="CHEBI:61717"/>
        <label>2</label>
    </ligand>
    <ligandPart>
        <name>Fe</name>
        <dbReference type="ChEBI" id="CHEBI:18248"/>
    </ligandPart>
</feature>
<keyword evidence="18" id="KW-0472">Membrane</keyword>
<dbReference type="GeneID" id="93089908"/>
<keyword evidence="12" id="KW-0375">Hydrogen ion transport</keyword>
<evidence type="ECO:0000256" key="8">
    <source>
        <dbReference type="ARBA" id="ARBA00022660"/>
    </source>
</evidence>
<reference evidence="22 23" key="1">
    <citation type="submission" date="2018-06" db="EMBL/GenBank/DDBJ databases">
        <authorList>
            <consortium name="Pathogen Informatics"/>
            <person name="Doyle S."/>
        </authorList>
    </citation>
    <scope>NUCLEOTIDE SEQUENCE [LARGE SCALE GENOMIC DNA]</scope>
    <source>
        <strain evidence="22 23">NCTC12475</strain>
    </source>
</reference>
<keyword evidence="17" id="KW-0406">Ion transport</keyword>
<dbReference type="PANTHER" id="PTHR33751">
    <property type="entry name" value="CBB3-TYPE CYTOCHROME C OXIDASE SUBUNIT FIXP"/>
    <property type="match status" value="1"/>
</dbReference>
<evidence type="ECO:0000256" key="5">
    <source>
        <dbReference type="ARBA" id="ARBA00022475"/>
    </source>
</evidence>
<dbReference type="GO" id="GO:1902600">
    <property type="term" value="P:proton transmembrane transport"/>
    <property type="evidence" value="ECO:0007669"/>
    <property type="project" value="UniProtKB-KW"/>
</dbReference>
<keyword evidence="15 22" id="KW-0560">Oxidoreductase</keyword>
<evidence type="ECO:0000256" key="19">
    <source>
        <dbReference type="ARBA" id="ARBA00029635"/>
    </source>
</evidence>
<keyword evidence="9" id="KW-0812">Transmembrane</keyword>
<evidence type="ECO:0000256" key="11">
    <source>
        <dbReference type="ARBA" id="ARBA00022737"/>
    </source>
</evidence>
<dbReference type="GO" id="GO:0046872">
    <property type="term" value="F:metal ion binding"/>
    <property type="evidence" value="ECO:0007669"/>
    <property type="project" value="UniProtKB-KW"/>
</dbReference>
<feature type="binding site" description="axial binding residue" evidence="20">
    <location>
        <position position="133"/>
    </location>
    <ligand>
        <name>heme c</name>
        <dbReference type="ChEBI" id="CHEBI:61717"/>
        <label>1</label>
    </ligand>
    <ligandPart>
        <name>Fe</name>
        <dbReference type="ChEBI" id="CHEBI:18248"/>
    </ligandPart>
</feature>
<dbReference type="EMBL" id="UFVD01000001">
    <property type="protein sequence ID" value="SUX11040.1"/>
    <property type="molecule type" value="Genomic_DNA"/>
</dbReference>
<comment type="subcellular location">
    <subcellularLocation>
        <location evidence="1">Cell inner membrane</location>
    </subcellularLocation>
</comment>
<keyword evidence="7 21" id="KW-0349">Heme</keyword>
<evidence type="ECO:0000256" key="1">
    <source>
        <dbReference type="ARBA" id="ARBA00004533"/>
    </source>
</evidence>
<feature type="binding site" description="covalent" evidence="21">
    <location>
        <position position="132"/>
    </location>
    <ligand>
        <name>heme c</name>
        <dbReference type="ChEBI" id="CHEBI:61717"/>
        <label>1</label>
    </ligand>
</feature>
<name>A0A381DKB2_9BACT</name>
<dbReference type="GO" id="GO:0016491">
    <property type="term" value="F:oxidoreductase activity"/>
    <property type="evidence" value="ECO:0007669"/>
    <property type="project" value="UniProtKB-KW"/>
</dbReference>
<evidence type="ECO:0000256" key="18">
    <source>
        <dbReference type="ARBA" id="ARBA00023136"/>
    </source>
</evidence>
<dbReference type="PIRSF" id="PIRSF000006">
    <property type="entry name" value="Cbb3-Cox_fixP"/>
    <property type="match status" value="1"/>
</dbReference>
<evidence type="ECO:0000256" key="13">
    <source>
        <dbReference type="ARBA" id="ARBA00022982"/>
    </source>
</evidence>
<dbReference type="Pfam" id="PF13442">
    <property type="entry name" value="Cytochrome_CBB3"/>
    <property type="match status" value="2"/>
</dbReference>
<keyword evidence="6" id="KW-0997">Cell inner membrane</keyword>
<evidence type="ECO:0000256" key="10">
    <source>
        <dbReference type="ARBA" id="ARBA00022723"/>
    </source>
</evidence>
<dbReference type="Proteomes" id="UP000254920">
    <property type="component" value="Unassembled WGS sequence"/>
</dbReference>
<dbReference type="InterPro" id="IPR038414">
    <property type="entry name" value="CcoP_N_sf"/>
</dbReference>
<dbReference type="Gene3D" id="6.10.280.130">
    <property type="match status" value="1"/>
</dbReference>
<keyword evidence="4" id="KW-0813">Transport</keyword>
<dbReference type="InterPro" id="IPR009056">
    <property type="entry name" value="Cyt_c-like_dom"/>
</dbReference>
<keyword evidence="10 20" id="KW-0479">Metal-binding</keyword>
<keyword evidence="13" id="KW-0249">Electron transport</keyword>
<keyword evidence="8" id="KW-0679">Respiratory chain</keyword>
<dbReference type="UniPathway" id="UPA00705"/>
<feature type="binding site" description="axial binding residue" evidence="20">
    <location>
        <position position="174"/>
    </location>
    <ligand>
        <name>heme c</name>
        <dbReference type="ChEBI" id="CHEBI:61717"/>
        <label>2</label>
    </ligand>
    <ligandPart>
        <name>Fe</name>
        <dbReference type="ChEBI" id="CHEBI:18248"/>
    </ligandPart>
</feature>
<comment type="similarity">
    <text evidence="3">Belongs to the CcoP / FixP family.</text>
</comment>
<evidence type="ECO:0000256" key="15">
    <source>
        <dbReference type="ARBA" id="ARBA00023002"/>
    </source>
</evidence>
<dbReference type="RefSeq" id="WP_089181819.1">
    <property type="nucleotide sequence ID" value="NZ_CP043427.1"/>
</dbReference>
<dbReference type="AlphaFoldDB" id="A0A381DKB2"/>
<keyword evidence="5" id="KW-1003">Cell membrane</keyword>
<keyword evidence="14" id="KW-1133">Transmembrane helix</keyword>
<feature type="binding site" description="covalent" evidence="21">
    <location>
        <position position="129"/>
    </location>
    <ligand>
        <name>heme c</name>
        <dbReference type="ChEBI" id="CHEBI:61717"/>
        <label>1</label>
    </ligand>
</feature>
<evidence type="ECO:0000256" key="9">
    <source>
        <dbReference type="ARBA" id="ARBA00022692"/>
    </source>
</evidence>
<evidence type="ECO:0000256" key="16">
    <source>
        <dbReference type="ARBA" id="ARBA00023004"/>
    </source>
</evidence>
<evidence type="ECO:0000256" key="7">
    <source>
        <dbReference type="ARBA" id="ARBA00022617"/>
    </source>
</evidence>
<dbReference type="PROSITE" id="PS51007">
    <property type="entry name" value="CYTC"/>
    <property type="match status" value="2"/>
</dbReference>
<feature type="binding site" description="covalent" evidence="21">
    <location>
        <position position="219"/>
    </location>
    <ligand>
        <name>heme c</name>
        <dbReference type="ChEBI" id="CHEBI:61717"/>
        <label>2</label>
    </ligand>
</feature>
<evidence type="ECO:0000313" key="22">
    <source>
        <dbReference type="EMBL" id="SUX11040.1"/>
    </source>
</evidence>
<feature type="binding site" description="covalent" evidence="21">
    <location>
        <position position="222"/>
    </location>
    <ligand>
        <name>heme c</name>
        <dbReference type="ChEBI" id="CHEBI:61717"/>
        <label>2</label>
    </ligand>
</feature>
<evidence type="ECO:0000256" key="17">
    <source>
        <dbReference type="ARBA" id="ARBA00023065"/>
    </source>
</evidence>
<dbReference type="InterPro" id="IPR036909">
    <property type="entry name" value="Cyt_c-like_dom_sf"/>
</dbReference>
<evidence type="ECO:0000256" key="4">
    <source>
        <dbReference type="ARBA" id="ARBA00022448"/>
    </source>
</evidence>
<dbReference type="SUPFAM" id="SSF46626">
    <property type="entry name" value="Cytochrome c"/>
    <property type="match status" value="2"/>
</dbReference>
<proteinExistence type="inferred from homology"/>